<dbReference type="Gramene" id="KOM35993">
    <property type="protein sequence ID" value="KOM35993"/>
    <property type="gene ID" value="LR48_Vigan02g214300"/>
</dbReference>
<evidence type="ECO:0000313" key="2">
    <source>
        <dbReference type="Proteomes" id="UP000053144"/>
    </source>
</evidence>
<protein>
    <submittedName>
        <fullName evidence="1">Uncharacterized protein</fullName>
    </submittedName>
</protein>
<proteinExistence type="predicted"/>
<gene>
    <name evidence="1" type="ORF">LR48_Vigan02g214300</name>
</gene>
<reference evidence="2" key="1">
    <citation type="journal article" date="2015" name="Proc. Natl. Acad. Sci. U.S.A.">
        <title>Genome sequencing of adzuki bean (Vigna angularis) provides insight into high starch and low fat accumulation and domestication.</title>
        <authorList>
            <person name="Yang K."/>
            <person name="Tian Z."/>
            <person name="Chen C."/>
            <person name="Luo L."/>
            <person name="Zhao B."/>
            <person name="Wang Z."/>
            <person name="Yu L."/>
            <person name="Li Y."/>
            <person name="Sun Y."/>
            <person name="Li W."/>
            <person name="Chen Y."/>
            <person name="Li Y."/>
            <person name="Zhang Y."/>
            <person name="Ai D."/>
            <person name="Zhao J."/>
            <person name="Shang C."/>
            <person name="Ma Y."/>
            <person name="Wu B."/>
            <person name="Wang M."/>
            <person name="Gao L."/>
            <person name="Sun D."/>
            <person name="Zhang P."/>
            <person name="Guo F."/>
            <person name="Wang W."/>
            <person name="Li Y."/>
            <person name="Wang J."/>
            <person name="Varshney R.K."/>
            <person name="Wang J."/>
            <person name="Ling H.Q."/>
            <person name="Wan P."/>
        </authorList>
    </citation>
    <scope>NUCLEOTIDE SEQUENCE</scope>
    <source>
        <strain evidence="2">cv. Jingnong 6</strain>
    </source>
</reference>
<evidence type="ECO:0000313" key="1">
    <source>
        <dbReference type="EMBL" id="KOM35993.1"/>
    </source>
</evidence>
<accession>A0A0L9TZI8</accession>
<name>A0A0L9TZI8_PHAAN</name>
<dbReference type="EMBL" id="CM003372">
    <property type="protein sequence ID" value="KOM35993.1"/>
    <property type="molecule type" value="Genomic_DNA"/>
</dbReference>
<sequence length="51" mass="5319">MPRSVCGGGVVVLEGFAVKKIEKLEGEVVVVEGVTPESESENVRSSALFGL</sequence>
<dbReference type="Proteomes" id="UP000053144">
    <property type="component" value="Chromosome 2"/>
</dbReference>
<organism evidence="1 2">
    <name type="scientific">Phaseolus angularis</name>
    <name type="common">Azuki bean</name>
    <name type="synonym">Vigna angularis</name>
    <dbReference type="NCBI Taxonomy" id="3914"/>
    <lineage>
        <taxon>Eukaryota</taxon>
        <taxon>Viridiplantae</taxon>
        <taxon>Streptophyta</taxon>
        <taxon>Embryophyta</taxon>
        <taxon>Tracheophyta</taxon>
        <taxon>Spermatophyta</taxon>
        <taxon>Magnoliopsida</taxon>
        <taxon>eudicotyledons</taxon>
        <taxon>Gunneridae</taxon>
        <taxon>Pentapetalae</taxon>
        <taxon>rosids</taxon>
        <taxon>fabids</taxon>
        <taxon>Fabales</taxon>
        <taxon>Fabaceae</taxon>
        <taxon>Papilionoideae</taxon>
        <taxon>50 kb inversion clade</taxon>
        <taxon>NPAAA clade</taxon>
        <taxon>indigoferoid/millettioid clade</taxon>
        <taxon>Phaseoleae</taxon>
        <taxon>Vigna</taxon>
    </lineage>
</organism>
<dbReference type="AlphaFoldDB" id="A0A0L9TZI8"/>